<evidence type="ECO:0000313" key="4">
    <source>
        <dbReference type="EMBL" id="KAK6528819.1"/>
    </source>
</evidence>
<dbReference type="PANTHER" id="PTHR43662">
    <property type="match status" value="1"/>
</dbReference>
<dbReference type="Proteomes" id="UP001365542">
    <property type="component" value="Unassembled WGS sequence"/>
</dbReference>
<comment type="caution">
    <text evidence="4">The sequence shown here is derived from an EMBL/GenBank/DDBJ whole genome shotgun (WGS) entry which is preliminary data.</text>
</comment>
<name>A0AAV9WWS1_9PEZI</name>
<accession>A0AAV9WWS1</accession>
<keyword evidence="5" id="KW-1185">Reference proteome</keyword>
<evidence type="ECO:0000259" key="3">
    <source>
        <dbReference type="Pfam" id="PF09362"/>
    </source>
</evidence>
<evidence type="ECO:0000256" key="1">
    <source>
        <dbReference type="SAM" id="MobiDB-lite"/>
    </source>
</evidence>
<feature type="region of interest" description="Disordered" evidence="1">
    <location>
        <begin position="366"/>
        <end position="423"/>
    </location>
</feature>
<dbReference type="AlphaFoldDB" id="A0AAV9WWS1"/>
<dbReference type="PANTHER" id="PTHR43662:SF3">
    <property type="entry name" value="DOMAIN PROTEIN, PUTATIVE (AFU_ORTHOLOGUE AFUA_6G11970)-RELATED"/>
    <property type="match status" value="1"/>
</dbReference>
<organism evidence="4 5">
    <name type="scientific">Orbilia ellipsospora</name>
    <dbReference type="NCBI Taxonomy" id="2528407"/>
    <lineage>
        <taxon>Eukaryota</taxon>
        <taxon>Fungi</taxon>
        <taxon>Dikarya</taxon>
        <taxon>Ascomycota</taxon>
        <taxon>Pezizomycotina</taxon>
        <taxon>Orbiliomycetes</taxon>
        <taxon>Orbiliales</taxon>
        <taxon>Orbiliaceae</taxon>
        <taxon>Orbilia</taxon>
    </lineage>
</organism>
<dbReference type="InterPro" id="IPR018535">
    <property type="entry name" value="DUF1996"/>
</dbReference>
<evidence type="ECO:0000256" key="2">
    <source>
        <dbReference type="SAM" id="SignalP"/>
    </source>
</evidence>
<protein>
    <recommendedName>
        <fullName evidence="3">DUF1996 domain-containing protein</fullName>
    </recommendedName>
</protein>
<evidence type="ECO:0000313" key="5">
    <source>
        <dbReference type="Proteomes" id="UP001365542"/>
    </source>
</evidence>
<keyword evidence="2" id="KW-0732">Signal</keyword>
<feature type="compositionally biased region" description="Pro residues" evidence="1">
    <location>
        <begin position="377"/>
        <end position="386"/>
    </location>
</feature>
<gene>
    <name evidence="4" type="ORF">TWF694_004052</name>
</gene>
<feature type="chain" id="PRO_5043754380" description="DUF1996 domain-containing protein" evidence="2">
    <location>
        <begin position="20"/>
        <end position="474"/>
    </location>
</feature>
<sequence>MKYSWSFAAFALLSSGVDAFWRMQCGSPLLTDMVDPLVQPGTVPAKHIHNIMGGSAFDSTISFAKLQTSSCTTCEVIGDKSSYWVPTMYFKKSSGEIVQVPQKDGMLVYYLPERGGNTVEMFPEGFGMMAGDPTFRAMNSSNAVGSEMYNRQMAIGFNCLNYAGTPEGFGQLKTIPTFADMKNCANGLRGDITFPSCWNGENDSSDHRSHMAYPSGIEDGTCPDTHKRRLITMKFETLWDVAQFFSEPDGEFLLSTGDVTGYGYHGDFYNGWDSALLLAAYKDPTCVPPVTTATGGVITDCNTFVSRNQIQSMDDMDKCKRSQISDQTYAGPFTKLPGCNPIGAETEECPAESSTTSNGKAILANAKPVSSSSTTPVAPPPSPPAQKPTTISTTTRKAKPKPKPTTTSKVAPPPVSSAPANPVLNVESKPKKVKEVIVTVVETIYETIYSNAVETATTYVPHQARHRRFRRRSA</sequence>
<feature type="signal peptide" evidence="2">
    <location>
        <begin position="1"/>
        <end position="19"/>
    </location>
</feature>
<proteinExistence type="predicted"/>
<dbReference type="Pfam" id="PF09362">
    <property type="entry name" value="DUF1996"/>
    <property type="match status" value="1"/>
</dbReference>
<feature type="domain" description="DUF1996" evidence="3">
    <location>
        <begin position="35"/>
        <end position="272"/>
    </location>
</feature>
<reference evidence="4 5" key="1">
    <citation type="submission" date="2019-10" db="EMBL/GenBank/DDBJ databases">
        <authorList>
            <person name="Palmer J.M."/>
        </authorList>
    </citation>
    <scope>NUCLEOTIDE SEQUENCE [LARGE SCALE GENOMIC DNA]</scope>
    <source>
        <strain evidence="4 5">TWF694</strain>
    </source>
</reference>
<dbReference type="EMBL" id="JAVHJO010000014">
    <property type="protein sequence ID" value="KAK6528819.1"/>
    <property type="molecule type" value="Genomic_DNA"/>
</dbReference>